<name>A0A1W6D0G4_9RHOB</name>
<dbReference type="Proteomes" id="UP000193017">
    <property type="component" value="Chromosome"/>
</dbReference>
<accession>A0A1W6D0G4</accession>
<sequence>MTGLYLRRLGSGAGRPALALHCMMGTGATWQPIAERLGGRVDLAALDLPSHGRSPAWRPGEGGFFDKALTGAAGVLDDLAQGTADGRVDLIGHSLGAVAALRLAVGAPQRVRSLSLVEPVLFAALPAAARDPDGLLVRLASLTAKGAREEATAAFLHYWDGPVLAALPAPARAAMVDQMAAVMDSMPDLYEDRSGILTAGGLERIGVPAVLIAGARSPALIGAIAEVLAGRLPDAARAVVPKAGHMAPLTQPAAVAGLIAANLDRA</sequence>
<dbReference type="InterPro" id="IPR029058">
    <property type="entry name" value="AB_hydrolase_fold"/>
</dbReference>
<protein>
    <recommendedName>
        <fullName evidence="1">AB hydrolase-1 domain-containing protein</fullName>
    </recommendedName>
</protein>
<dbReference type="InterPro" id="IPR050266">
    <property type="entry name" value="AB_hydrolase_sf"/>
</dbReference>
<dbReference type="Pfam" id="PF12697">
    <property type="entry name" value="Abhydrolase_6"/>
    <property type="match status" value="1"/>
</dbReference>
<evidence type="ECO:0000313" key="3">
    <source>
        <dbReference type="Proteomes" id="UP000193017"/>
    </source>
</evidence>
<proteinExistence type="predicted"/>
<dbReference type="EMBL" id="CP020612">
    <property type="protein sequence ID" value="ARJ70565.1"/>
    <property type="molecule type" value="Genomic_DNA"/>
</dbReference>
<gene>
    <name evidence="2" type="ORF">B0A89_13935</name>
</gene>
<organism evidence="2 3">
    <name type="scientific">Paracoccus contaminans</name>
    <dbReference type="NCBI Taxonomy" id="1945662"/>
    <lineage>
        <taxon>Bacteria</taxon>
        <taxon>Pseudomonadati</taxon>
        <taxon>Pseudomonadota</taxon>
        <taxon>Alphaproteobacteria</taxon>
        <taxon>Rhodobacterales</taxon>
        <taxon>Paracoccaceae</taxon>
        <taxon>Paracoccus</taxon>
    </lineage>
</organism>
<dbReference type="STRING" id="1945662.B0A89_13935"/>
<dbReference type="KEGG" id="pcon:B0A89_13935"/>
<dbReference type="InterPro" id="IPR000073">
    <property type="entry name" value="AB_hydrolase_1"/>
</dbReference>
<keyword evidence="3" id="KW-1185">Reference proteome</keyword>
<dbReference type="PANTHER" id="PTHR43798">
    <property type="entry name" value="MONOACYLGLYCEROL LIPASE"/>
    <property type="match status" value="1"/>
</dbReference>
<feature type="domain" description="AB hydrolase-1" evidence="1">
    <location>
        <begin position="20"/>
        <end position="256"/>
    </location>
</feature>
<dbReference type="SUPFAM" id="SSF53474">
    <property type="entry name" value="alpha/beta-Hydrolases"/>
    <property type="match status" value="1"/>
</dbReference>
<dbReference type="Gene3D" id="3.40.50.1820">
    <property type="entry name" value="alpha/beta hydrolase"/>
    <property type="match status" value="1"/>
</dbReference>
<dbReference type="OrthoDB" id="9804723at2"/>
<evidence type="ECO:0000313" key="2">
    <source>
        <dbReference type="EMBL" id="ARJ70565.1"/>
    </source>
</evidence>
<reference evidence="2 3" key="1">
    <citation type="submission" date="2017-03" db="EMBL/GenBank/DDBJ databases">
        <title>Genome sequence of Paracoccus contaminans isolated from a water microcosm.</title>
        <authorList>
            <person name="Aurass P."/>
            <person name="Karste S."/>
            <person name="Trost E."/>
            <person name="Glaeser S.P."/>
            <person name="Kaempfer P."/>
            <person name="Flieger A."/>
        </authorList>
    </citation>
    <scope>NUCLEOTIDE SEQUENCE [LARGE SCALE GENOMIC DNA]</scope>
    <source>
        <strain evidence="3">RKI 16-01929T\LMG 29738T\CCM 8701T\CIP 111112T</strain>
    </source>
</reference>
<dbReference type="AlphaFoldDB" id="A0A1W6D0G4"/>
<evidence type="ECO:0000259" key="1">
    <source>
        <dbReference type="Pfam" id="PF12697"/>
    </source>
</evidence>